<dbReference type="InterPro" id="IPR029063">
    <property type="entry name" value="SAM-dependent_MTases_sf"/>
</dbReference>
<dbReference type="PANTHER" id="PTHR13393:SF0">
    <property type="entry name" value="RNA N6-ADENOSINE-METHYLTRANSFERASE METTL16"/>
    <property type="match status" value="1"/>
</dbReference>
<evidence type="ECO:0000256" key="2">
    <source>
        <dbReference type="ARBA" id="ARBA00022679"/>
    </source>
</evidence>
<accession>A0AAV1TYH4</accession>
<evidence type="ECO:0008006" key="5">
    <source>
        <dbReference type="Google" id="ProtNLM"/>
    </source>
</evidence>
<name>A0AAV1TYH4_9STRA</name>
<dbReference type="AlphaFoldDB" id="A0AAV1TYH4"/>
<evidence type="ECO:0000313" key="4">
    <source>
        <dbReference type="Proteomes" id="UP001162060"/>
    </source>
</evidence>
<proteinExistence type="predicted"/>
<dbReference type="InterPro" id="IPR010286">
    <property type="entry name" value="METTL16/RlmF"/>
</dbReference>
<dbReference type="EMBL" id="CAKLBY020000109">
    <property type="protein sequence ID" value="CAK7927460.1"/>
    <property type="molecule type" value="Genomic_DNA"/>
</dbReference>
<reference evidence="3" key="1">
    <citation type="submission" date="2024-01" db="EMBL/GenBank/DDBJ databases">
        <authorList>
            <person name="Webb A."/>
        </authorList>
    </citation>
    <scope>NUCLEOTIDE SEQUENCE</scope>
    <source>
        <strain evidence="3">Pm1</strain>
    </source>
</reference>
<dbReference type="Pfam" id="PF05971">
    <property type="entry name" value="Methyltransf_10"/>
    <property type="match status" value="1"/>
</dbReference>
<evidence type="ECO:0000313" key="3">
    <source>
        <dbReference type="EMBL" id="CAK7927460.1"/>
    </source>
</evidence>
<evidence type="ECO:0000256" key="1">
    <source>
        <dbReference type="ARBA" id="ARBA00022603"/>
    </source>
</evidence>
<dbReference type="GO" id="GO:0005634">
    <property type="term" value="C:nucleus"/>
    <property type="evidence" value="ECO:0007669"/>
    <property type="project" value="TreeGrafter"/>
</dbReference>
<dbReference type="GO" id="GO:0070475">
    <property type="term" value="P:rRNA base methylation"/>
    <property type="evidence" value="ECO:0007669"/>
    <property type="project" value="TreeGrafter"/>
</dbReference>
<keyword evidence="2" id="KW-0808">Transferase</keyword>
<protein>
    <recommendedName>
        <fullName evidence="5">U6 small nuclear RNA (adenine-(43)-N(6))-methyltransferase</fullName>
    </recommendedName>
</protein>
<dbReference type="GO" id="GO:0008168">
    <property type="term" value="F:methyltransferase activity"/>
    <property type="evidence" value="ECO:0007669"/>
    <property type="project" value="UniProtKB-KW"/>
</dbReference>
<organism evidence="3 4">
    <name type="scientific">Peronospora matthiolae</name>
    <dbReference type="NCBI Taxonomy" id="2874970"/>
    <lineage>
        <taxon>Eukaryota</taxon>
        <taxon>Sar</taxon>
        <taxon>Stramenopiles</taxon>
        <taxon>Oomycota</taxon>
        <taxon>Peronosporomycetes</taxon>
        <taxon>Peronosporales</taxon>
        <taxon>Peronosporaceae</taxon>
        <taxon>Peronospora</taxon>
    </lineage>
</organism>
<dbReference type="SUPFAM" id="SSF53335">
    <property type="entry name" value="S-adenosyl-L-methionine-dependent methyltransferases"/>
    <property type="match status" value="1"/>
</dbReference>
<sequence length="471" mass="54178">MRAESRRPTPHLGALAHDRNRYKHKAPDFYALGQQYAEFRHYLRNVDDVNCRASLAWDDPFAVRELTKTLLLHDFGLHWEIPINRLCPPLPNRLNYLHWIEDLLRQADWSKFVGQEQDLKTTAVNEEIVSGIDVGTGANCIYALLGATMNKWRFIATEIDAESFACAKENVSRNHLEAFITVKRTHTNRLLAEPLEGEPLGHKFHFVMCNPPFFDNMDEADTNPESSCMGSTNEMVFPGGEVAFIGRMIADSKDLQNRVLWFTSMVGRKASLRKLLALLRETKVRSTRTTEFFQGRTKRWGIAWTFAEDVADTLSVKVLGKRKEAHRKQELRFRLPLKSEEAAHGCTSVAEVHMRIREFVDSADGLQLLTESKGQTNQGTEHEECRDRRRFRLEQHKPNQETPDDGLTQVHCAGRVDVLSLNDNEGGFEVFIAFEEGKRAAFWTIVDMLQAATIRTGRQWRRALRQQQYHQ</sequence>
<dbReference type="CDD" id="cd02440">
    <property type="entry name" value="AdoMet_MTases"/>
    <property type="match status" value="1"/>
</dbReference>
<keyword evidence="1" id="KW-0489">Methyltransferase</keyword>
<gene>
    <name evidence="3" type="ORF">PM001_LOCUS12610</name>
</gene>
<dbReference type="Proteomes" id="UP001162060">
    <property type="component" value="Unassembled WGS sequence"/>
</dbReference>
<comment type="caution">
    <text evidence="3">The sequence shown here is derived from an EMBL/GenBank/DDBJ whole genome shotgun (WGS) entry which is preliminary data.</text>
</comment>
<dbReference type="Gene3D" id="3.40.50.150">
    <property type="entry name" value="Vaccinia Virus protein VP39"/>
    <property type="match status" value="1"/>
</dbReference>
<dbReference type="PANTHER" id="PTHR13393">
    <property type="entry name" value="SAM-DEPENDENT METHYLTRANSFERASE"/>
    <property type="match status" value="1"/>
</dbReference>